<keyword evidence="3" id="KW-1003">Cell membrane</keyword>
<dbReference type="RefSeq" id="WP_345330597.1">
    <property type="nucleotide sequence ID" value="NZ_BAABJI010000002.1"/>
</dbReference>
<feature type="transmembrane region" description="Helical" evidence="9">
    <location>
        <begin position="44"/>
        <end position="62"/>
    </location>
</feature>
<feature type="transmembrane region" description="Helical" evidence="9">
    <location>
        <begin position="20"/>
        <end position="38"/>
    </location>
</feature>
<dbReference type="InterPro" id="IPR044669">
    <property type="entry name" value="YneE/VCCN1/2-like"/>
</dbReference>
<dbReference type="PANTHER" id="PTHR33281">
    <property type="entry name" value="UPF0187 PROTEIN YNEE"/>
    <property type="match status" value="1"/>
</dbReference>
<comment type="subcellular location">
    <subcellularLocation>
        <location evidence="1">Cell membrane</location>
        <topology evidence="1">Multi-pass membrane protein</topology>
    </subcellularLocation>
</comment>
<keyword evidence="11" id="KW-1185">Reference proteome</keyword>
<sequence length="295" mass="33980">MLVANKISVVYFLKLIKWDIFGIFLYACLVGMLDYYTFFKDLTIPLSVSALVATLLSLLLAFRTAQSYERWWEARIIWGAVVNDSRTLIRQLLQFLPNDDKKIAYVQSFAIRQSIWCYSLAETLRKCPATEKVEQYIQKVGADSDNRPNLLLSKHAAELAELSEHYHLNNNKQVQLDSTLQRLTDSMGRCERIKNTIFPRSYSILIHFLIYVLTTIFPFGLDDHHWAVEICLATLVPVLFIAIERTAILMQDPFENKPTDTPMTAISKTIERNLMEMADLPKPQQAAPADTFYLM</sequence>
<accession>A0ABP9FUG8</accession>
<dbReference type="EMBL" id="BAABJI010000002">
    <property type="protein sequence ID" value="GAA4914018.1"/>
    <property type="molecule type" value="Genomic_DNA"/>
</dbReference>
<protein>
    <submittedName>
        <fullName evidence="10">Bestrophin family ion channel</fullName>
    </submittedName>
</protein>
<evidence type="ECO:0000256" key="3">
    <source>
        <dbReference type="ARBA" id="ARBA00022475"/>
    </source>
</evidence>
<keyword evidence="2" id="KW-0813">Transport</keyword>
<organism evidence="10 11">
    <name type="scientific">Mucilaginibacter defluvii</name>
    <dbReference type="NCBI Taxonomy" id="1196019"/>
    <lineage>
        <taxon>Bacteria</taxon>
        <taxon>Pseudomonadati</taxon>
        <taxon>Bacteroidota</taxon>
        <taxon>Sphingobacteriia</taxon>
        <taxon>Sphingobacteriales</taxon>
        <taxon>Sphingobacteriaceae</taxon>
        <taxon>Mucilaginibacter</taxon>
    </lineage>
</organism>
<feature type="transmembrane region" description="Helical" evidence="9">
    <location>
        <begin position="202"/>
        <end position="220"/>
    </location>
</feature>
<gene>
    <name evidence="10" type="ORF">GCM10023313_16660</name>
</gene>
<evidence type="ECO:0000313" key="10">
    <source>
        <dbReference type="EMBL" id="GAA4914018.1"/>
    </source>
</evidence>
<keyword evidence="6" id="KW-0406">Ion transport</keyword>
<evidence type="ECO:0000256" key="8">
    <source>
        <dbReference type="ARBA" id="ARBA00034708"/>
    </source>
</evidence>
<proteinExistence type="inferred from homology"/>
<keyword evidence="4 9" id="KW-0812">Transmembrane</keyword>
<comment type="similarity">
    <text evidence="8">Belongs to the anion channel-forming bestrophin (TC 1.A.46) family.</text>
</comment>
<dbReference type="Pfam" id="PF25539">
    <property type="entry name" value="Bestrophin_2"/>
    <property type="match status" value="1"/>
</dbReference>
<evidence type="ECO:0000256" key="2">
    <source>
        <dbReference type="ARBA" id="ARBA00022448"/>
    </source>
</evidence>
<evidence type="ECO:0000256" key="1">
    <source>
        <dbReference type="ARBA" id="ARBA00004651"/>
    </source>
</evidence>
<evidence type="ECO:0000256" key="7">
    <source>
        <dbReference type="ARBA" id="ARBA00023136"/>
    </source>
</evidence>
<feature type="transmembrane region" description="Helical" evidence="9">
    <location>
        <begin position="226"/>
        <end position="243"/>
    </location>
</feature>
<evidence type="ECO:0000256" key="5">
    <source>
        <dbReference type="ARBA" id="ARBA00022989"/>
    </source>
</evidence>
<name>A0ABP9FUG8_9SPHI</name>
<reference evidence="11" key="1">
    <citation type="journal article" date="2019" name="Int. J. Syst. Evol. Microbiol.">
        <title>The Global Catalogue of Microorganisms (GCM) 10K type strain sequencing project: providing services to taxonomists for standard genome sequencing and annotation.</title>
        <authorList>
            <consortium name="The Broad Institute Genomics Platform"/>
            <consortium name="The Broad Institute Genome Sequencing Center for Infectious Disease"/>
            <person name="Wu L."/>
            <person name="Ma J."/>
        </authorList>
    </citation>
    <scope>NUCLEOTIDE SEQUENCE [LARGE SCALE GENOMIC DNA]</scope>
    <source>
        <strain evidence="11">JCM 18283</strain>
    </source>
</reference>
<evidence type="ECO:0000256" key="6">
    <source>
        <dbReference type="ARBA" id="ARBA00023065"/>
    </source>
</evidence>
<dbReference type="PANTHER" id="PTHR33281:SF19">
    <property type="entry name" value="VOLTAGE-DEPENDENT ANION CHANNEL-FORMING PROTEIN YNEE"/>
    <property type="match status" value="1"/>
</dbReference>
<keyword evidence="5 9" id="KW-1133">Transmembrane helix</keyword>
<evidence type="ECO:0000313" key="11">
    <source>
        <dbReference type="Proteomes" id="UP001501436"/>
    </source>
</evidence>
<dbReference type="Proteomes" id="UP001501436">
    <property type="component" value="Unassembled WGS sequence"/>
</dbReference>
<keyword evidence="7 9" id="KW-0472">Membrane</keyword>
<evidence type="ECO:0000256" key="9">
    <source>
        <dbReference type="SAM" id="Phobius"/>
    </source>
</evidence>
<evidence type="ECO:0000256" key="4">
    <source>
        <dbReference type="ARBA" id="ARBA00022692"/>
    </source>
</evidence>
<comment type="caution">
    <text evidence="10">The sequence shown here is derived from an EMBL/GenBank/DDBJ whole genome shotgun (WGS) entry which is preliminary data.</text>
</comment>